<evidence type="ECO:0000256" key="5">
    <source>
        <dbReference type="ARBA" id="ARBA00023235"/>
    </source>
</evidence>
<evidence type="ECO:0000256" key="3">
    <source>
        <dbReference type="ARBA" id="ARBA00022832"/>
    </source>
</evidence>
<comment type="caution">
    <text evidence="6">The sequence shown here is derived from an EMBL/GenBank/DDBJ whole genome shotgun (WGS) entry which is preliminary data.</text>
</comment>
<dbReference type="GO" id="GO:0016853">
    <property type="term" value="F:isomerase activity"/>
    <property type="evidence" value="ECO:0007669"/>
    <property type="project" value="UniProtKB-KW"/>
</dbReference>
<proteinExistence type="inferred from homology"/>
<evidence type="ECO:0000313" key="6">
    <source>
        <dbReference type="EMBL" id="KAL3756743.1"/>
    </source>
</evidence>
<dbReference type="InterPro" id="IPR014748">
    <property type="entry name" value="Enoyl-CoA_hydra_C"/>
</dbReference>
<dbReference type="Pfam" id="PF00378">
    <property type="entry name" value="ECH_1"/>
    <property type="match status" value="1"/>
</dbReference>
<evidence type="ECO:0000256" key="1">
    <source>
        <dbReference type="ARBA" id="ARBA00005005"/>
    </source>
</evidence>
<dbReference type="InterPro" id="IPR029045">
    <property type="entry name" value="ClpP/crotonase-like_dom_sf"/>
</dbReference>
<evidence type="ECO:0000256" key="4">
    <source>
        <dbReference type="ARBA" id="ARBA00023098"/>
    </source>
</evidence>
<dbReference type="InterPro" id="IPR001753">
    <property type="entry name" value="Enoyl-CoA_hydra/iso"/>
</dbReference>
<dbReference type="InterPro" id="IPR045002">
    <property type="entry name" value="Ech1-like"/>
</dbReference>
<reference evidence="6 7" key="1">
    <citation type="submission" date="2024-10" db="EMBL/GenBank/DDBJ databases">
        <title>Updated reference genomes for cyclostephanoid diatoms.</title>
        <authorList>
            <person name="Roberts W.R."/>
            <person name="Alverson A.J."/>
        </authorList>
    </citation>
    <scope>NUCLEOTIDE SEQUENCE [LARGE SCALE GENOMIC DNA]</scope>
    <source>
        <strain evidence="6 7">AJA232-27</strain>
    </source>
</reference>
<sequence length="307" mass="33092">MIPSATNEAKAHHPLDAHFSHVSIRYHATLPFVTVLALNRPKKRNAINAQMWQEIGFAFRQIGTIGDGCRCILLIGSGKGFCGGIDISDRRFFAGIESNAGDDKSSSSGDVARRSLAFRSQILEMQSAFTAVEECPVPVVAAIHGACIGAGIDLVCCADVRVCSSDAIFSVREVRLGLAADVGTLQRFPKIVGFGSRVRELCLSGDDFNANDALQIGFVSRVSQTNNNLMDVANEICHKISRNSPVATTITKMSLNYSRDHKVAEGLEHVALHNSTALMSEDLVKSFMITGGAEDVNFAPLQSHSRL</sequence>
<name>A0ABD3M1P0_9STRA</name>
<dbReference type="PANTHER" id="PTHR43149">
    <property type="entry name" value="ENOYL-COA HYDRATASE"/>
    <property type="match status" value="1"/>
</dbReference>
<evidence type="ECO:0000313" key="7">
    <source>
        <dbReference type="Proteomes" id="UP001530293"/>
    </source>
</evidence>
<gene>
    <name evidence="6" type="ORF">ACHAWU_003493</name>
</gene>
<dbReference type="SUPFAM" id="SSF52096">
    <property type="entry name" value="ClpP/crotonase"/>
    <property type="match status" value="1"/>
</dbReference>
<keyword evidence="4" id="KW-0443">Lipid metabolism</keyword>
<organism evidence="6 7">
    <name type="scientific">Discostella pseudostelligera</name>
    <dbReference type="NCBI Taxonomy" id="259834"/>
    <lineage>
        <taxon>Eukaryota</taxon>
        <taxon>Sar</taxon>
        <taxon>Stramenopiles</taxon>
        <taxon>Ochrophyta</taxon>
        <taxon>Bacillariophyta</taxon>
        <taxon>Coscinodiscophyceae</taxon>
        <taxon>Thalassiosirophycidae</taxon>
        <taxon>Stephanodiscales</taxon>
        <taxon>Stephanodiscaceae</taxon>
        <taxon>Discostella</taxon>
    </lineage>
</organism>
<dbReference type="CDD" id="cd06558">
    <property type="entry name" value="crotonase-like"/>
    <property type="match status" value="1"/>
</dbReference>
<protein>
    <submittedName>
        <fullName evidence="6">Uncharacterized protein</fullName>
    </submittedName>
</protein>
<dbReference type="PANTHER" id="PTHR43149:SF1">
    <property type="entry name" value="DELTA(3,5)-DELTA(2,4)-DIENOYL-COA ISOMERASE, MITOCHONDRIAL"/>
    <property type="match status" value="1"/>
</dbReference>
<comment type="similarity">
    <text evidence="2">Belongs to the enoyl-CoA hydratase/isomerase family.</text>
</comment>
<dbReference type="Gene3D" id="1.10.12.10">
    <property type="entry name" value="Lyase 2-enoyl-coa Hydratase, Chain A, domain 2"/>
    <property type="match status" value="1"/>
</dbReference>
<dbReference type="GO" id="GO:0006631">
    <property type="term" value="P:fatty acid metabolic process"/>
    <property type="evidence" value="ECO:0007669"/>
    <property type="project" value="UniProtKB-KW"/>
</dbReference>
<keyword evidence="5" id="KW-0413">Isomerase</keyword>
<dbReference type="FunFam" id="1.10.12.10:FF:000004">
    <property type="entry name" value="Delta3,5-delta2,4-dienoyl-CoA isomerase"/>
    <property type="match status" value="1"/>
</dbReference>
<dbReference type="Gene3D" id="3.90.226.10">
    <property type="entry name" value="2-enoyl-CoA Hydratase, Chain A, domain 1"/>
    <property type="match status" value="1"/>
</dbReference>
<dbReference type="Proteomes" id="UP001530293">
    <property type="component" value="Unassembled WGS sequence"/>
</dbReference>
<comment type="pathway">
    <text evidence="1">Lipid metabolism; fatty acid beta-oxidation.</text>
</comment>
<dbReference type="AlphaFoldDB" id="A0ABD3M1P0"/>
<evidence type="ECO:0000256" key="2">
    <source>
        <dbReference type="ARBA" id="ARBA00005254"/>
    </source>
</evidence>
<accession>A0ABD3M1P0</accession>
<dbReference type="EMBL" id="JALLBG020000293">
    <property type="protein sequence ID" value="KAL3756743.1"/>
    <property type="molecule type" value="Genomic_DNA"/>
</dbReference>
<keyword evidence="3" id="KW-0276">Fatty acid metabolism</keyword>
<keyword evidence="7" id="KW-1185">Reference proteome</keyword>